<dbReference type="InterPro" id="IPR001579">
    <property type="entry name" value="Glyco_hydro_18_chit_AS"/>
</dbReference>
<accession>A0A9D9HAN4</accession>
<organism evidence="1 2">
    <name type="scientific">Candidatus Cryptobacteroides merdavium</name>
    <dbReference type="NCBI Taxonomy" id="2840769"/>
    <lineage>
        <taxon>Bacteria</taxon>
        <taxon>Pseudomonadati</taxon>
        <taxon>Bacteroidota</taxon>
        <taxon>Bacteroidia</taxon>
        <taxon>Bacteroidales</taxon>
        <taxon>Candidatus Cryptobacteroides</taxon>
    </lineage>
</organism>
<dbReference type="Proteomes" id="UP000823619">
    <property type="component" value="Unassembled WGS sequence"/>
</dbReference>
<dbReference type="SUPFAM" id="SSF51445">
    <property type="entry name" value="(Trans)glycosidases"/>
    <property type="match status" value="1"/>
</dbReference>
<reference evidence="1" key="1">
    <citation type="submission" date="2020-10" db="EMBL/GenBank/DDBJ databases">
        <authorList>
            <person name="Gilroy R."/>
        </authorList>
    </citation>
    <scope>NUCLEOTIDE SEQUENCE</scope>
    <source>
        <strain evidence="1">D5-748</strain>
    </source>
</reference>
<dbReference type="PROSITE" id="PS51257">
    <property type="entry name" value="PROKAR_LIPOPROTEIN"/>
    <property type="match status" value="1"/>
</dbReference>
<dbReference type="Pfam" id="PF16141">
    <property type="entry name" value="GH18_BT1044-like"/>
    <property type="match status" value="1"/>
</dbReference>
<gene>
    <name evidence="1" type="ORF">IAC23_02210</name>
</gene>
<evidence type="ECO:0000313" key="2">
    <source>
        <dbReference type="Proteomes" id="UP000823619"/>
    </source>
</evidence>
<reference evidence="1" key="2">
    <citation type="journal article" date="2021" name="PeerJ">
        <title>Extensive microbial diversity within the chicken gut microbiome revealed by metagenomics and culture.</title>
        <authorList>
            <person name="Gilroy R."/>
            <person name="Ravi A."/>
            <person name="Getino M."/>
            <person name="Pursley I."/>
            <person name="Horton D.L."/>
            <person name="Alikhan N.F."/>
            <person name="Baker D."/>
            <person name="Gharbi K."/>
            <person name="Hall N."/>
            <person name="Watson M."/>
            <person name="Adriaenssens E.M."/>
            <person name="Foster-Nyarko E."/>
            <person name="Jarju S."/>
            <person name="Secka A."/>
            <person name="Antonio M."/>
            <person name="Oren A."/>
            <person name="Chaudhuri R.R."/>
            <person name="La Ragione R."/>
            <person name="Hildebrand F."/>
            <person name="Pallen M.J."/>
        </authorList>
    </citation>
    <scope>NUCLEOTIDE SEQUENCE</scope>
    <source>
        <strain evidence="1">D5-748</strain>
    </source>
</reference>
<sequence length="392" mass="44043">MNIFKSAAIAAAVLSTVGCSEWMTPEAEVYDEYSLTEVARDDAYYAAIRAYKESDHAIAFGWYDSWGEPGISTANMLSAVPDSMDIISLWNNSRPLSDAKKEDLRFVQEKKGTKVLICTFVQKIGNGFTPSEYEYDTSRPETVAAWNEYWGWTDNPANKEDNKPAIEKYAKAISDTLYHYGYDGLDIDLEPNIDATYGPLDEDPTYLQWLFEALSKYIGPKSGTGRLFVIDGELWEIPVETCTCFDYFVSQAYSVSGGTPSPSAGVSASNMDYRLSQIVSRFCPTYMTEEEVTNKFVITENLESAIDCLNGGFYWTDIQGRRWSKSVMPSYLGMASWEPSNGFRKGGFGAYKFSNERSNTPMYKWLRRGIQQQNPSSPDVDIVTDDDFVAAN</sequence>
<name>A0A9D9HAN4_9BACT</name>
<proteinExistence type="predicted"/>
<dbReference type="InterPro" id="IPR017853">
    <property type="entry name" value="GH"/>
</dbReference>
<dbReference type="PROSITE" id="PS01095">
    <property type="entry name" value="GH18_1"/>
    <property type="match status" value="1"/>
</dbReference>
<protein>
    <submittedName>
        <fullName evidence="1">Endo-beta-N-acetylglucosaminidase</fullName>
    </submittedName>
</protein>
<dbReference type="InterPro" id="IPR032320">
    <property type="entry name" value="GH18_BT1044-like"/>
</dbReference>
<dbReference type="GO" id="GO:0005975">
    <property type="term" value="P:carbohydrate metabolic process"/>
    <property type="evidence" value="ECO:0007669"/>
    <property type="project" value="InterPro"/>
</dbReference>
<dbReference type="EMBL" id="JADIMO010000026">
    <property type="protein sequence ID" value="MBO8444496.1"/>
    <property type="molecule type" value="Genomic_DNA"/>
</dbReference>
<comment type="caution">
    <text evidence="1">The sequence shown here is derived from an EMBL/GenBank/DDBJ whole genome shotgun (WGS) entry which is preliminary data.</text>
</comment>
<evidence type="ECO:0000313" key="1">
    <source>
        <dbReference type="EMBL" id="MBO8444496.1"/>
    </source>
</evidence>
<dbReference type="Gene3D" id="3.20.20.80">
    <property type="entry name" value="Glycosidases"/>
    <property type="match status" value="1"/>
</dbReference>
<dbReference type="AlphaFoldDB" id="A0A9D9HAN4"/>
<dbReference type="GO" id="GO:0004553">
    <property type="term" value="F:hydrolase activity, hydrolyzing O-glycosyl compounds"/>
    <property type="evidence" value="ECO:0007669"/>
    <property type="project" value="InterPro"/>
</dbReference>